<protein>
    <submittedName>
        <fullName evidence="1">Uncharacterized protein</fullName>
    </submittedName>
</protein>
<dbReference type="HOGENOM" id="CLU_2720889_0_0_9"/>
<reference evidence="1 2" key="1">
    <citation type="journal article" date="2011" name="Stand. Genomic Sci.">
        <title>Complete genome sequence of Syntrophobotulus glycolicus type strain (FlGlyR).</title>
        <authorList>
            <person name="Han C."/>
            <person name="Mwirichia R."/>
            <person name="Chertkov O."/>
            <person name="Held B."/>
            <person name="Lapidus A."/>
            <person name="Nolan M."/>
            <person name="Lucas S."/>
            <person name="Hammon N."/>
            <person name="Deshpande S."/>
            <person name="Cheng J.F."/>
            <person name="Tapia R."/>
            <person name="Goodwin L."/>
            <person name="Pitluck S."/>
            <person name="Huntemann M."/>
            <person name="Liolios K."/>
            <person name="Ivanova N."/>
            <person name="Pagani I."/>
            <person name="Mavromatis K."/>
            <person name="Ovchinikova G."/>
            <person name="Pati A."/>
            <person name="Chen A."/>
            <person name="Palaniappan K."/>
            <person name="Land M."/>
            <person name="Hauser L."/>
            <person name="Brambilla E.M."/>
            <person name="Rohde M."/>
            <person name="Spring S."/>
            <person name="Sikorski J."/>
            <person name="Goker M."/>
            <person name="Woyke T."/>
            <person name="Bristow J."/>
            <person name="Eisen J.A."/>
            <person name="Markowitz V."/>
            <person name="Hugenholtz P."/>
            <person name="Kyrpides N.C."/>
            <person name="Klenk H.P."/>
            <person name="Detter J.C."/>
        </authorList>
    </citation>
    <scope>NUCLEOTIDE SEQUENCE [LARGE SCALE GENOMIC DNA]</scope>
    <source>
        <strain evidence="2">DSM 8271 / FlGlyR</strain>
    </source>
</reference>
<name>F0SYI0_SYNGF</name>
<organism evidence="1 2">
    <name type="scientific">Syntrophobotulus glycolicus (strain DSM 8271 / FlGlyR)</name>
    <dbReference type="NCBI Taxonomy" id="645991"/>
    <lineage>
        <taxon>Bacteria</taxon>
        <taxon>Bacillati</taxon>
        <taxon>Bacillota</taxon>
        <taxon>Clostridia</taxon>
        <taxon>Eubacteriales</taxon>
        <taxon>Desulfitobacteriaceae</taxon>
        <taxon>Syntrophobotulus</taxon>
    </lineage>
</organism>
<evidence type="ECO:0000313" key="2">
    <source>
        <dbReference type="Proteomes" id="UP000007488"/>
    </source>
</evidence>
<proteinExistence type="predicted"/>
<evidence type="ECO:0000313" key="1">
    <source>
        <dbReference type="EMBL" id="ADY57092.1"/>
    </source>
</evidence>
<reference evidence="2" key="2">
    <citation type="submission" date="2011-02" db="EMBL/GenBank/DDBJ databases">
        <title>The complete genome of Syntrophobotulus glycolicus DSM 8271.</title>
        <authorList>
            <person name="Lucas S."/>
            <person name="Copeland A."/>
            <person name="Lapidus A."/>
            <person name="Bruce D."/>
            <person name="Goodwin L."/>
            <person name="Pitluck S."/>
            <person name="Kyrpides N."/>
            <person name="Mavromatis K."/>
            <person name="Pagani I."/>
            <person name="Ivanova N."/>
            <person name="Mikhailova N."/>
            <person name="Chertkov O."/>
            <person name="Held B."/>
            <person name="Detter J.C."/>
            <person name="Tapia R."/>
            <person name="Han C."/>
            <person name="Land M."/>
            <person name="Hauser L."/>
            <person name="Markowitz V."/>
            <person name="Cheng J.-F."/>
            <person name="Hugenholtz P."/>
            <person name="Woyke T."/>
            <person name="Wu D."/>
            <person name="Spring S."/>
            <person name="Schroeder M."/>
            <person name="Brambilla E."/>
            <person name="Klenk H.-P."/>
            <person name="Eisen J.A."/>
        </authorList>
    </citation>
    <scope>NUCLEOTIDE SEQUENCE [LARGE SCALE GENOMIC DNA]</scope>
    <source>
        <strain evidence="2">DSM 8271 / FlGlyR</strain>
    </source>
</reference>
<keyword evidence="2" id="KW-1185">Reference proteome</keyword>
<dbReference type="KEGG" id="sgy:Sgly_2822"/>
<dbReference type="STRING" id="645991.Sgly_2822"/>
<accession>F0SYI0</accession>
<dbReference type="EMBL" id="CP002547">
    <property type="protein sequence ID" value="ADY57092.1"/>
    <property type="molecule type" value="Genomic_DNA"/>
</dbReference>
<dbReference type="AlphaFoldDB" id="F0SYI0"/>
<gene>
    <name evidence="1" type="ordered locus">Sgly_2822</name>
</gene>
<dbReference type="Proteomes" id="UP000007488">
    <property type="component" value="Chromosome"/>
</dbReference>
<sequence length="72" mass="8596">MLEKESRLTTMTVSFLKRSKDIVDHRGEVFKRSEKKIYHNQRYHSKELRKALGFQDLRLKGVIHERNHNGSS</sequence>